<dbReference type="EC" id="2.1.1.360" evidence="2 11"/>
<comment type="activity regulation">
    <text evidence="11">Ubiquitination of histone H2B to form H2BK123ub1 is required for efficient DOT1 methyltransferase activity on histone H3.</text>
</comment>
<evidence type="ECO:0000313" key="15">
    <source>
        <dbReference type="EMBL" id="EFI93009.1"/>
    </source>
</evidence>
<evidence type="ECO:0000256" key="1">
    <source>
        <dbReference type="ARBA" id="ARBA00004123"/>
    </source>
</evidence>
<dbReference type="GeneID" id="9591683"/>
<proteinExistence type="inferred from homology"/>
<evidence type="ECO:0000259" key="12">
    <source>
        <dbReference type="PROSITE" id="PS51569"/>
    </source>
</evidence>
<dbReference type="EMBL" id="GL377312">
    <property type="protein sequence ID" value="EFI92753.1"/>
    <property type="molecule type" value="Genomic_DNA"/>
</dbReference>
<dbReference type="STRING" id="578458.D8QHW8"/>
<dbReference type="OrthoDB" id="2821246at2759"/>
<name>D8QHW8_SCHCM</name>
<dbReference type="InterPro" id="IPR030445">
    <property type="entry name" value="H3-K79_meTrfase"/>
</dbReference>
<comment type="function">
    <text evidence="11">Histone methyltransferase that specifically trimethylates histone H3 to form H3K79me3. This methylation is required for telomere silencing and for the pachytene checkpoint during the meiotic cell cycle by allowing the recruitment of RAD9 to double strand breaks. Nucleosomes are preferred as substrate compared to free histone.</text>
</comment>
<dbReference type="PROSITE" id="PS51569">
    <property type="entry name" value="DOT1"/>
    <property type="match status" value="1"/>
</dbReference>
<dbReference type="SUPFAM" id="SSF53335">
    <property type="entry name" value="S-adenosyl-L-methionine-dependent methyltransferases"/>
    <property type="match status" value="1"/>
</dbReference>
<dbReference type="eggNOG" id="KOG3924">
    <property type="taxonomic scope" value="Eukaryota"/>
</dbReference>
<dbReference type="Proteomes" id="UP000007431">
    <property type="component" value="Unassembled WGS sequence"/>
</dbReference>
<evidence type="ECO:0000256" key="4">
    <source>
        <dbReference type="ARBA" id="ARBA00022603"/>
    </source>
</evidence>
<comment type="catalytic activity">
    <reaction evidence="10 11">
        <text>L-lysyl(79)-[histone H3] + 3 S-adenosyl-L-methionine = N(6),N(6),N(6)-trimethyl-L-lysyl(79)-[histone H3] + 3 S-adenosyl-L-homocysteine + 3 H(+)</text>
        <dbReference type="Rhea" id="RHEA:60328"/>
        <dbReference type="Rhea" id="RHEA-COMP:15549"/>
        <dbReference type="Rhea" id="RHEA-COMP:15552"/>
        <dbReference type="ChEBI" id="CHEBI:15378"/>
        <dbReference type="ChEBI" id="CHEBI:29969"/>
        <dbReference type="ChEBI" id="CHEBI:57856"/>
        <dbReference type="ChEBI" id="CHEBI:59789"/>
        <dbReference type="ChEBI" id="CHEBI:61961"/>
        <dbReference type="EC" id="2.1.1.360"/>
    </reaction>
</comment>
<dbReference type="VEuPathDB" id="FungiDB:SCHCODRAFT_02519067"/>
<dbReference type="GO" id="GO:0032259">
    <property type="term" value="P:methylation"/>
    <property type="evidence" value="ECO:0007669"/>
    <property type="project" value="UniProtKB-KW"/>
</dbReference>
<sequence>MREVRDGISETQLRELRNKKRDFEKTYGEFEPHFFQTILEEQKLGPQSTFVDLGCGIGNLLVQAAIQSGCSAFGIELRDELMGTAESLKDRALAVCELHGISMGSVTMAWGDMVKTPAVKEWMKKADLVVVNNLKFSATLNLQILDSFLPLMKHGACVIATDLFISGKQTRHGQYKVYPDQRTLEVTERKYPERSMSWTNSSAPYYIHRVHDPAIARRRQEQLGKVYTGSDLGSHAA</sequence>
<dbReference type="EMBL" id="GL377312">
    <property type="protein sequence ID" value="EFI93009.1"/>
    <property type="molecule type" value="Genomic_DNA"/>
</dbReference>
<protein>
    <recommendedName>
        <fullName evidence="3 11">Histone-lysine N-methyltransferase, H3 lysine-79 specific</fullName>
        <ecNumber evidence="2 11">2.1.1.360</ecNumber>
    </recommendedName>
    <alternativeName>
        <fullName evidence="9 11">Histone H3-K79 methyltransferase</fullName>
    </alternativeName>
</protein>
<dbReference type="VEuPathDB" id="FungiDB:SCHCODRAFT_02518471"/>
<evidence type="ECO:0000256" key="11">
    <source>
        <dbReference type="RuleBase" id="RU271113"/>
    </source>
</evidence>
<evidence type="ECO:0000256" key="3">
    <source>
        <dbReference type="ARBA" id="ARBA00020987"/>
    </source>
</evidence>
<keyword evidence="6 11" id="KW-0949">S-adenosyl-L-methionine</keyword>
<evidence type="ECO:0000256" key="7">
    <source>
        <dbReference type="ARBA" id="ARBA00022853"/>
    </source>
</evidence>
<comment type="subcellular location">
    <subcellularLocation>
        <location evidence="1 11">Nucleus</location>
    </subcellularLocation>
</comment>
<comment type="miscellaneous">
    <text evidence="11">In contrast to other lysine histone methyltransferases, it does not contain a SET domain, suggesting the existence of another mechanism for methylation of lysine residues of histones.</text>
</comment>
<keyword evidence="4 11" id="KW-0489">Methyltransferase</keyword>
<dbReference type="VEuPathDB" id="FungiDB:SCHCODRAFT_02498013"/>
<dbReference type="HOGENOM" id="CLU_095024_0_0_1"/>
<dbReference type="Gene3D" id="3.40.50.150">
    <property type="entry name" value="Vaccinia Virus protein VP39"/>
    <property type="match status" value="1"/>
</dbReference>
<evidence type="ECO:0000256" key="10">
    <source>
        <dbReference type="ARBA" id="ARBA00047770"/>
    </source>
</evidence>
<dbReference type="CDD" id="cd02440">
    <property type="entry name" value="AdoMet_MTases"/>
    <property type="match status" value="1"/>
</dbReference>
<dbReference type="GO" id="GO:0006281">
    <property type="term" value="P:DNA repair"/>
    <property type="evidence" value="ECO:0007669"/>
    <property type="project" value="TreeGrafter"/>
</dbReference>
<accession>D8QHW8</accession>
<keyword evidence="16" id="KW-1185">Reference proteome</keyword>
<evidence type="ECO:0000256" key="6">
    <source>
        <dbReference type="ARBA" id="ARBA00022691"/>
    </source>
</evidence>
<dbReference type="VEuPathDB" id="FungiDB:SCHCODRAFT_02519972"/>
<dbReference type="InterPro" id="IPR025789">
    <property type="entry name" value="DOT1_dom"/>
</dbReference>
<evidence type="ECO:0000256" key="8">
    <source>
        <dbReference type="ARBA" id="ARBA00023242"/>
    </source>
</evidence>
<keyword evidence="7 11" id="KW-0156">Chromatin regulator</keyword>
<dbReference type="KEGG" id="scm:SCHCO_02516876"/>
<dbReference type="InterPro" id="IPR029063">
    <property type="entry name" value="SAM-dependent_MTases_sf"/>
</dbReference>
<dbReference type="VEuPathDB" id="FungiDB:SCHCODRAFT_02516064"/>
<evidence type="ECO:0000313" key="16">
    <source>
        <dbReference type="Proteomes" id="UP000007431"/>
    </source>
</evidence>
<keyword evidence="5 11" id="KW-0808">Transferase</keyword>
<dbReference type="EMBL" id="GL377313">
    <property type="protein sequence ID" value="EFI92435.1"/>
    <property type="molecule type" value="Genomic_DNA"/>
</dbReference>
<dbReference type="Pfam" id="PF08123">
    <property type="entry name" value="DOT1"/>
    <property type="match status" value="1"/>
</dbReference>
<comment type="similarity">
    <text evidence="11">Belongs to the class I-like SAM-binding methyltransferase superfamily. DOT1 family.</text>
</comment>
<evidence type="ECO:0000256" key="9">
    <source>
        <dbReference type="ARBA" id="ARBA00029821"/>
    </source>
</evidence>
<dbReference type="GO" id="GO:0000077">
    <property type="term" value="P:DNA damage checkpoint signaling"/>
    <property type="evidence" value="ECO:0007669"/>
    <property type="project" value="TreeGrafter"/>
</dbReference>
<organism evidence="16">
    <name type="scientific">Schizophyllum commune (strain H4-8 / FGSC 9210)</name>
    <name type="common">Split gill fungus</name>
    <dbReference type="NCBI Taxonomy" id="578458"/>
    <lineage>
        <taxon>Eukaryota</taxon>
        <taxon>Fungi</taxon>
        <taxon>Dikarya</taxon>
        <taxon>Basidiomycota</taxon>
        <taxon>Agaricomycotina</taxon>
        <taxon>Agaricomycetes</taxon>
        <taxon>Agaricomycetidae</taxon>
        <taxon>Agaricales</taxon>
        <taxon>Schizophyllaceae</taxon>
        <taxon>Schizophyllum</taxon>
    </lineage>
</organism>
<dbReference type="PANTHER" id="PTHR21451">
    <property type="entry name" value="HISTONE H3 METHYLTRANSFERASE"/>
    <property type="match status" value="1"/>
</dbReference>
<dbReference type="KEGG" id="scm:SCHCO_02516064"/>
<dbReference type="RefSeq" id="XP_003027912.1">
    <property type="nucleotide sequence ID" value="XM_003027866.1"/>
</dbReference>
<feature type="domain" description="DOT1" evidence="12">
    <location>
        <begin position="1"/>
        <end position="223"/>
    </location>
</feature>
<dbReference type="PANTHER" id="PTHR21451:SF0">
    <property type="entry name" value="HISTONE-LYSINE N-METHYLTRANSFERASE, H3 LYSINE-79 SPECIFIC"/>
    <property type="match status" value="1"/>
</dbReference>
<gene>
    <name evidence="15" type="ORF">SCHCODRAFT_60956</name>
    <name evidence="14" type="ORF">SCHCODRAFT_61038</name>
    <name evidence="13" type="ORF">SCHCODRAFT_61417</name>
</gene>
<dbReference type="RefSeq" id="XP_003027338.1">
    <property type="nucleotide sequence ID" value="XM_003027292.1"/>
</dbReference>
<dbReference type="KEGG" id="scm:SCHCO_02498013"/>
<dbReference type="GO" id="GO:0140956">
    <property type="term" value="F:histone H3K79 trimethyltransferase activity"/>
    <property type="evidence" value="ECO:0007669"/>
    <property type="project" value="UniProtKB-EC"/>
</dbReference>
<dbReference type="RefSeq" id="XP_003027656.1">
    <property type="nucleotide sequence ID" value="XM_003027610.1"/>
</dbReference>
<evidence type="ECO:0000256" key="2">
    <source>
        <dbReference type="ARBA" id="ARBA00012190"/>
    </source>
</evidence>
<evidence type="ECO:0000313" key="13">
    <source>
        <dbReference type="EMBL" id="EFI92435.1"/>
    </source>
</evidence>
<dbReference type="AlphaFoldDB" id="D8QHW8"/>
<reference evidence="14 16" key="1">
    <citation type="journal article" date="2010" name="Nat. Biotechnol.">
        <title>Genome sequence of the model mushroom Schizophyllum commune.</title>
        <authorList>
            <person name="Ohm R.A."/>
            <person name="de Jong J.F."/>
            <person name="Lugones L.G."/>
            <person name="Aerts A."/>
            <person name="Kothe E."/>
            <person name="Stajich J.E."/>
            <person name="de Vries R.P."/>
            <person name="Record E."/>
            <person name="Levasseur A."/>
            <person name="Baker S.E."/>
            <person name="Bartholomew K.A."/>
            <person name="Coutinho P.M."/>
            <person name="Erdmann S."/>
            <person name="Fowler T.J."/>
            <person name="Gathman A.C."/>
            <person name="Lombard V."/>
            <person name="Henrissat B."/>
            <person name="Knabe N."/>
            <person name="Kuees U."/>
            <person name="Lilly W.W."/>
            <person name="Lindquist E."/>
            <person name="Lucas S."/>
            <person name="Magnuson J.K."/>
            <person name="Piumi F."/>
            <person name="Raudaskoski M."/>
            <person name="Salamov A."/>
            <person name="Schmutz J."/>
            <person name="Schwarze F.W.M.R."/>
            <person name="vanKuyk P.A."/>
            <person name="Horton J.S."/>
            <person name="Grigoriev I.V."/>
            <person name="Woesten H.A.B."/>
        </authorList>
    </citation>
    <scope>NUCLEOTIDE SEQUENCE [LARGE SCALE GENOMIC DNA]</scope>
    <source>
        <strain evidence="14">H4-8</strain>
        <strain evidence="16">H4-8 / FGSC 9210</strain>
    </source>
</reference>
<evidence type="ECO:0000313" key="14">
    <source>
        <dbReference type="EMBL" id="EFI92753.1"/>
    </source>
</evidence>
<dbReference type="VEuPathDB" id="FungiDB:SCHCODRAFT_02516876"/>
<dbReference type="GO" id="GO:0005634">
    <property type="term" value="C:nucleus"/>
    <property type="evidence" value="ECO:0007669"/>
    <property type="project" value="UniProtKB-SubCell"/>
</dbReference>
<dbReference type="GeneID" id="9596731"/>
<evidence type="ECO:0000256" key="5">
    <source>
        <dbReference type="ARBA" id="ARBA00022679"/>
    </source>
</evidence>
<keyword evidence="8 11" id="KW-0539">Nucleus</keyword>
<dbReference type="GeneID" id="9591677"/>